<evidence type="ECO:0000259" key="4">
    <source>
        <dbReference type="Pfam" id="PF09336"/>
    </source>
</evidence>
<evidence type="ECO:0000313" key="6">
    <source>
        <dbReference type="Proteomes" id="UP000224567"/>
    </source>
</evidence>
<dbReference type="Pfam" id="PF09336">
    <property type="entry name" value="Vps4_C"/>
    <property type="match status" value="1"/>
</dbReference>
<feature type="compositionally biased region" description="Basic and acidic residues" evidence="3">
    <location>
        <begin position="130"/>
        <end position="150"/>
    </location>
</feature>
<evidence type="ECO:0000313" key="5">
    <source>
        <dbReference type="EMBL" id="PHT42747.1"/>
    </source>
</evidence>
<gene>
    <name evidence="5" type="ORF">CQW23_16772</name>
</gene>
<feature type="region of interest" description="Disordered" evidence="3">
    <location>
        <begin position="130"/>
        <end position="182"/>
    </location>
</feature>
<proteinExistence type="predicted"/>
<evidence type="ECO:0000256" key="1">
    <source>
        <dbReference type="ARBA" id="ARBA00022741"/>
    </source>
</evidence>
<dbReference type="InterPro" id="IPR015415">
    <property type="entry name" value="Spast_Vps4_C"/>
</dbReference>
<protein>
    <submittedName>
        <fullName evidence="5">DNA replication licensing factor MCM3-like protein 1</fullName>
    </submittedName>
</protein>
<dbReference type="EMBL" id="MLFT02000007">
    <property type="protein sequence ID" value="PHT42747.1"/>
    <property type="molecule type" value="Genomic_DNA"/>
</dbReference>
<reference evidence="6" key="2">
    <citation type="journal article" date="2017" name="J. Anim. Genet.">
        <title>Multiple reference genome sequences of hot pepper reveal the massive evolution of plant disease resistance genes by retroduplication.</title>
        <authorList>
            <person name="Kim S."/>
            <person name="Park J."/>
            <person name="Yeom S.-I."/>
            <person name="Kim Y.-M."/>
            <person name="Seo E."/>
            <person name="Kim K.-T."/>
            <person name="Kim M.-S."/>
            <person name="Lee J.M."/>
            <person name="Cheong K."/>
            <person name="Shin H.-S."/>
            <person name="Kim S.-B."/>
            <person name="Han K."/>
            <person name="Lee J."/>
            <person name="Park M."/>
            <person name="Lee H.-A."/>
            <person name="Lee H.-Y."/>
            <person name="Lee Y."/>
            <person name="Oh S."/>
            <person name="Lee J.H."/>
            <person name="Choi E."/>
            <person name="Choi E."/>
            <person name="Lee S.E."/>
            <person name="Jeon J."/>
            <person name="Kim H."/>
            <person name="Choi G."/>
            <person name="Song H."/>
            <person name="Lee J."/>
            <person name="Lee S.-C."/>
            <person name="Kwon J.-K."/>
            <person name="Lee H.-Y."/>
            <person name="Koo N."/>
            <person name="Hong Y."/>
            <person name="Kim R.W."/>
            <person name="Kang W.-H."/>
            <person name="Huh J.H."/>
            <person name="Kang B.-C."/>
            <person name="Yang T.-J."/>
            <person name="Lee Y.-H."/>
            <person name="Bennetzen J.L."/>
            <person name="Choi D."/>
        </authorList>
    </citation>
    <scope>NUCLEOTIDE SEQUENCE [LARGE SCALE GENOMIC DNA]</scope>
    <source>
        <strain evidence="6">cv. PBC81</strain>
    </source>
</reference>
<name>A0A2G2WBZ4_CAPBA</name>
<sequence>MIGLVLLMKHNIIPPLISKTNFDKVLARQRPTVSKLDLDVHERFTKEFGEEGLVCFPINPKNCEEFDPSAVPTLSQTEETLYCMKLMAIIRLSTAHDKLKLRRQVLKSYVETALQVLHFAIYNQELTEMEKREQEREKELRKNSSTDHDAGSNVSSHKCRAESDAGDEPTHHEAGGVGGVTN</sequence>
<dbReference type="Gene3D" id="3.40.50.300">
    <property type="entry name" value="P-loop containing nucleotide triphosphate hydrolases"/>
    <property type="match status" value="1"/>
</dbReference>
<keyword evidence="1" id="KW-0547">Nucleotide-binding</keyword>
<organism evidence="5 6">
    <name type="scientific">Capsicum baccatum</name>
    <name type="common">Peruvian pepper</name>
    <dbReference type="NCBI Taxonomy" id="33114"/>
    <lineage>
        <taxon>Eukaryota</taxon>
        <taxon>Viridiplantae</taxon>
        <taxon>Streptophyta</taxon>
        <taxon>Embryophyta</taxon>
        <taxon>Tracheophyta</taxon>
        <taxon>Spermatophyta</taxon>
        <taxon>Magnoliopsida</taxon>
        <taxon>eudicotyledons</taxon>
        <taxon>Gunneridae</taxon>
        <taxon>Pentapetalae</taxon>
        <taxon>asterids</taxon>
        <taxon>lamiids</taxon>
        <taxon>Solanales</taxon>
        <taxon>Solanaceae</taxon>
        <taxon>Solanoideae</taxon>
        <taxon>Capsiceae</taxon>
        <taxon>Capsicum</taxon>
    </lineage>
</organism>
<evidence type="ECO:0000256" key="2">
    <source>
        <dbReference type="ARBA" id="ARBA00022840"/>
    </source>
</evidence>
<evidence type="ECO:0000256" key="3">
    <source>
        <dbReference type="SAM" id="MobiDB-lite"/>
    </source>
</evidence>
<reference evidence="5 6" key="1">
    <citation type="journal article" date="2017" name="Genome Biol.">
        <title>New reference genome sequences of hot pepper reveal the massive evolution of plant disease-resistance genes by retroduplication.</title>
        <authorList>
            <person name="Kim S."/>
            <person name="Park J."/>
            <person name="Yeom S.I."/>
            <person name="Kim Y.M."/>
            <person name="Seo E."/>
            <person name="Kim K.T."/>
            <person name="Kim M.S."/>
            <person name="Lee J.M."/>
            <person name="Cheong K."/>
            <person name="Shin H.S."/>
            <person name="Kim S.B."/>
            <person name="Han K."/>
            <person name="Lee J."/>
            <person name="Park M."/>
            <person name="Lee H.A."/>
            <person name="Lee H.Y."/>
            <person name="Lee Y."/>
            <person name="Oh S."/>
            <person name="Lee J.H."/>
            <person name="Choi E."/>
            <person name="Choi E."/>
            <person name="Lee S.E."/>
            <person name="Jeon J."/>
            <person name="Kim H."/>
            <person name="Choi G."/>
            <person name="Song H."/>
            <person name="Lee J."/>
            <person name="Lee S.C."/>
            <person name="Kwon J.K."/>
            <person name="Lee H.Y."/>
            <person name="Koo N."/>
            <person name="Hong Y."/>
            <person name="Kim R.W."/>
            <person name="Kang W.H."/>
            <person name="Huh J.H."/>
            <person name="Kang B.C."/>
            <person name="Yang T.J."/>
            <person name="Lee Y.H."/>
            <person name="Bennetzen J.L."/>
            <person name="Choi D."/>
        </authorList>
    </citation>
    <scope>NUCLEOTIDE SEQUENCE [LARGE SCALE GENOMIC DNA]</scope>
    <source>
        <strain evidence="6">cv. PBC81</strain>
    </source>
</reference>
<feature type="domain" description="Spastin/Vps4 C-terminal" evidence="4">
    <location>
        <begin position="10"/>
        <end position="49"/>
    </location>
</feature>
<feature type="compositionally biased region" description="Basic and acidic residues" evidence="3">
    <location>
        <begin position="159"/>
        <end position="174"/>
    </location>
</feature>
<dbReference type="GO" id="GO:0005524">
    <property type="term" value="F:ATP binding"/>
    <property type="evidence" value="ECO:0007669"/>
    <property type="project" value="UniProtKB-KW"/>
</dbReference>
<keyword evidence="6" id="KW-1185">Reference proteome</keyword>
<comment type="caution">
    <text evidence="5">The sequence shown here is derived from an EMBL/GenBank/DDBJ whole genome shotgun (WGS) entry which is preliminary data.</text>
</comment>
<dbReference type="AlphaFoldDB" id="A0A2G2WBZ4"/>
<dbReference type="OrthoDB" id="29072at2759"/>
<accession>A0A2G2WBZ4</accession>
<dbReference type="STRING" id="33114.A0A2G2WBZ4"/>
<keyword evidence="2" id="KW-0067">ATP-binding</keyword>
<dbReference type="Proteomes" id="UP000224567">
    <property type="component" value="Unassembled WGS sequence"/>
</dbReference>
<dbReference type="InterPro" id="IPR027417">
    <property type="entry name" value="P-loop_NTPase"/>
</dbReference>